<dbReference type="EMBL" id="JAGKQH010000002">
    <property type="protein sequence ID" value="KAG6605781.1"/>
    <property type="molecule type" value="Genomic_DNA"/>
</dbReference>
<feature type="non-terminal residue" evidence="1">
    <location>
        <position position="1"/>
    </location>
</feature>
<protein>
    <submittedName>
        <fullName evidence="1">Uncharacterized protein</fullName>
    </submittedName>
</protein>
<sequence length="129" mass="14237">MLPSPPGRRFQPPFVAADLRHRLHSQGACSGGSSRALFNHNSRALFVGGSSLSAASVLLDLGFSDAVWINKGQFISLKRTKFYSGASSLFQIFWWVKSSSSSTAAELRRRLSLSVLQYRLNSPVESRVY</sequence>
<name>A0AAV6P3I2_9ROSI</name>
<evidence type="ECO:0000313" key="2">
    <source>
        <dbReference type="Proteomes" id="UP000685013"/>
    </source>
</evidence>
<organism evidence="1 2">
    <name type="scientific">Cucurbita argyrosperma subsp. sororia</name>
    <dbReference type="NCBI Taxonomy" id="37648"/>
    <lineage>
        <taxon>Eukaryota</taxon>
        <taxon>Viridiplantae</taxon>
        <taxon>Streptophyta</taxon>
        <taxon>Embryophyta</taxon>
        <taxon>Tracheophyta</taxon>
        <taxon>Spermatophyta</taxon>
        <taxon>Magnoliopsida</taxon>
        <taxon>eudicotyledons</taxon>
        <taxon>Gunneridae</taxon>
        <taxon>Pentapetalae</taxon>
        <taxon>rosids</taxon>
        <taxon>fabids</taxon>
        <taxon>Cucurbitales</taxon>
        <taxon>Cucurbitaceae</taxon>
        <taxon>Cucurbiteae</taxon>
        <taxon>Cucurbita</taxon>
    </lineage>
</organism>
<evidence type="ECO:0000313" key="1">
    <source>
        <dbReference type="EMBL" id="KAG6605781.1"/>
    </source>
</evidence>
<dbReference type="Proteomes" id="UP000685013">
    <property type="component" value="Chromosome 2"/>
</dbReference>
<accession>A0AAV6P3I2</accession>
<comment type="caution">
    <text evidence="1">The sequence shown here is derived from an EMBL/GenBank/DDBJ whole genome shotgun (WGS) entry which is preliminary data.</text>
</comment>
<dbReference type="AlphaFoldDB" id="A0AAV6P3I2"/>
<keyword evidence="2" id="KW-1185">Reference proteome</keyword>
<proteinExistence type="predicted"/>
<reference evidence="1 2" key="1">
    <citation type="journal article" date="2021" name="Hortic Res">
        <title>The domestication of Cucurbita argyrosperma as revealed by the genome of its wild relative.</title>
        <authorList>
            <person name="Barrera-Redondo J."/>
            <person name="Sanchez-de la Vega G."/>
            <person name="Aguirre-Liguori J.A."/>
            <person name="Castellanos-Morales G."/>
            <person name="Gutierrez-Guerrero Y.T."/>
            <person name="Aguirre-Dugua X."/>
            <person name="Aguirre-Planter E."/>
            <person name="Tenaillon M.I."/>
            <person name="Lira-Saade R."/>
            <person name="Eguiarte L.E."/>
        </authorList>
    </citation>
    <scope>NUCLEOTIDE SEQUENCE [LARGE SCALE GENOMIC DNA]</scope>
    <source>
        <strain evidence="1">JBR-2021</strain>
    </source>
</reference>
<gene>
    <name evidence="1" type="ORF">SDJN03_03098</name>
</gene>